<comment type="subunit">
    <text evidence="11">Self-associates. Interacts with NDL1 and dynein.</text>
</comment>
<dbReference type="PROSITE" id="PS50082">
    <property type="entry name" value="WD_REPEATS_2"/>
    <property type="match status" value="5"/>
</dbReference>
<evidence type="ECO:0000256" key="1">
    <source>
        <dbReference type="ARBA" id="ARBA00022448"/>
    </source>
</evidence>
<feature type="repeat" description="WD" evidence="12">
    <location>
        <begin position="156"/>
        <end position="190"/>
    </location>
</feature>
<feature type="region of interest" description="Disordered" evidence="13">
    <location>
        <begin position="413"/>
        <end position="441"/>
    </location>
</feature>
<dbReference type="EMBL" id="SWFS01000236">
    <property type="protein sequence ID" value="KAA8913179.1"/>
    <property type="molecule type" value="Genomic_DNA"/>
</dbReference>
<evidence type="ECO:0000313" key="14">
    <source>
        <dbReference type="EMBL" id="KAA8913179.1"/>
    </source>
</evidence>
<evidence type="ECO:0000256" key="7">
    <source>
        <dbReference type="ARBA" id="ARBA00022776"/>
    </source>
</evidence>
<comment type="function">
    <text evidence="11">Positively regulates the activity of the minus-end directed microtubule motor protein dynein. Plays a central role in positioning the mitotic spindle at the bud neck during cell division. Targets cytoplasmic dynein to microtubule plus ends, thereby promoting dynein-mediated microtubule sliding along the bud cortex and consequently the movement of the mitotic spindle to the bud neck.</text>
</comment>
<evidence type="ECO:0000256" key="4">
    <source>
        <dbReference type="ARBA" id="ARBA00022618"/>
    </source>
</evidence>
<feature type="compositionally biased region" description="Low complexity" evidence="13">
    <location>
        <begin position="429"/>
        <end position="438"/>
    </location>
</feature>
<comment type="similarity">
    <text evidence="11">Belongs to the WD repeat LIS1/nudF family.</text>
</comment>
<dbReference type="GO" id="GO:0000922">
    <property type="term" value="C:spindle pole"/>
    <property type="evidence" value="ECO:0007669"/>
    <property type="project" value="UniProtKB-SubCell"/>
</dbReference>
<keyword evidence="8 11" id="KW-0175">Coiled coil</keyword>
<dbReference type="OrthoDB" id="10264588at2759"/>
<keyword evidence="7 11" id="KW-0498">Mitosis</keyword>
<keyword evidence="6" id="KW-0677">Repeat</keyword>
<dbReference type="GO" id="GO:0070840">
    <property type="term" value="F:dynein complex binding"/>
    <property type="evidence" value="ECO:0007669"/>
    <property type="project" value="UniProtKB-UniRule"/>
</dbReference>
<evidence type="ECO:0000256" key="13">
    <source>
        <dbReference type="SAM" id="MobiDB-lite"/>
    </source>
</evidence>
<dbReference type="InterPro" id="IPR015943">
    <property type="entry name" value="WD40/YVTN_repeat-like_dom_sf"/>
</dbReference>
<keyword evidence="4 11" id="KW-0132">Cell division</keyword>
<dbReference type="Proteomes" id="UP000761534">
    <property type="component" value="Unassembled WGS sequence"/>
</dbReference>
<protein>
    <recommendedName>
        <fullName evidence="11">Nuclear distribution protein PAC1</fullName>
    </recommendedName>
    <alternativeName>
        <fullName evidence="11">Lissencephaly-1 homolog</fullName>
        <shortName evidence="11">LIS-1</shortName>
    </alternativeName>
    <alternativeName>
        <fullName evidence="11">nudF homolog</fullName>
    </alternativeName>
</protein>
<dbReference type="GO" id="GO:0000132">
    <property type="term" value="P:establishment of mitotic spindle orientation"/>
    <property type="evidence" value="ECO:0007669"/>
    <property type="project" value="UniProtKB-UniRule"/>
</dbReference>
<feature type="repeat" description="WD" evidence="12">
    <location>
        <begin position="319"/>
        <end position="340"/>
    </location>
</feature>
<keyword evidence="15" id="KW-1185">Reference proteome</keyword>
<evidence type="ECO:0000256" key="6">
    <source>
        <dbReference type="ARBA" id="ARBA00022737"/>
    </source>
</evidence>
<dbReference type="GO" id="GO:0051012">
    <property type="term" value="P:microtubule sliding"/>
    <property type="evidence" value="ECO:0007669"/>
    <property type="project" value="UniProtKB-UniRule"/>
</dbReference>
<dbReference type="GO" id="GO:0005874">
    <property type="term" value="C:microtubule"/>
    <property type="evidence" value="ECO:0007669"/>
    <property type="project" value="UniProtKB-KW"/>
</dbReference>
<dbReference type="InterPro" id="IPR037190">
    <property type="entry name" value="LIS1_N"/>
</dbReference>
<dbReference type="VEuPathDB" id="FungiDB:TRICI_003241"/>
<keyword evidence="10 11" id="KW-0131">Cell cycle</keyword>
<dbReference type="InterPro" id="IPR050349">
    <property type="entry name" value="WD_LIS1/nudF_dynein_reg"/>
</dbReference>
<feature type="repeat" description="WD" evidence="12">
    <location>
        <begin position="201"/>
        <end position="242"/>
    </location>
</feature>
<sequence length="464" mass="51696">MPSLLTEKQRTELNRTVLSYLATTRGVSKEDVRRIQEELAPDEAELLESEEEMQRQGQILEKKWTSVVRLQRKVLDLESQIANLKLELENAGPGRKKNADPLNWLPRLPAKYSLSGHRQPITAIAFHSVFSVIASASEDGSIKIWDWELGELERTIKGHTKSVVDIDFGGPLDEILLASCSSDLSIKLWDPQNDYANIKTLTGHDHTISSVRFTPQGTHLLSASRDCTVRIWDVKSGYAVRTIHGHSEWVKTVAPSLDGQFVLSAGIDQSARIASFLTGEGKLAFIGHEHVIEHAIFAPKQANPFLAALEGLKEPIESAFSHSFDYIATASRDKTIKIWNARQEVVKTLVGHDNWVRQLAFHPSGKYLISVSDDKSIRCWDLSQMGRCVKTIPDAHNHFISCIRWAPEISSVNDDQSSSTNEQPPPPNNNNDTNDSSNGALSKKNTIRCVLATGSVDLDVKIWL</sequence>
<dbReference type="Gene3D" id="2.130.10.10">
    <property type="entry name" value="YVTN repeat-like/Quinoprotein amine dehydrogenase"/>
    <property type="match status" value="1"/>
</dbReference>
<proteinExistence type="inferred from homology"/>
<evidence type="ECO:0000256" key="10">
    <source>
        <dbReference type="ARBA" id="ARBA00023306"/>
    </source>
</evidence>
<feature type="repeat" description="WD" evidence="12">
    <location>
        <begin position="114"/>
        <end position="155"/>
    </location>
</feature>
<keyword evidence="2 11" id="KW-0963">Cytoplasm</keyword>
<evidence type="ECO:0000313" key="15">
    <source>
        <dbReference type="Proteomes" id="UP000761534"/>
    </source>
</evidence>
<evidence type="ECO:0000256" key="2">
    <source>
        <dbReference type="ARBA" id="ARBA00022490"/>
    </source>
</evidence>
<dbReference type="InterPro" id="IPR001680">
    <property type="entry name" value="WD40_rpt"/>
</dbReference>
<comment type="subcellular location">
    <subcellularLocation>
        <location evidence="11">Cytoplasm</location>
        <location evidence="11">Cytoskeleton</location>
    </subcellularLocation>
    <subcellularLocation>
        <location evidence="11">Cytoplasm</location>
        <location evidence="11">Cytoskeleton</location>
        <location evidence="11">Spindle pole</location>
    </subcellularLocation>
    <text evidence="11">Localizes to the plus ends of microtubules and the mitotic spindle poles.</text>
</comment>
<dbReference type="PRINTS" id="PR00320">
    <property type="entry name" value="GPROTEINBRPT"/>
</dbReference>
<dbReference type="GO" id="GO:0005737">
    <property type="term" value="C:cytoplasm"/>
    <property type="evidence" value="ECO:0007669"/>
    <property type="project" value="UniProtKB-UniRule"/>
</dbReference>
<keyword evidence="1 11" id="KW-0813">Transport</keyword>
<dbReference type="CDD" id="cd00200">
    <property type="entry name" value="WD40"/>
    <property type="match status" value="1"/>
</dbReference>
<keyword evidence="3 12" id="KW-0853">WD repeat</keyword>
<dbReference type="InterPro" id="IPR019775">
    <property type="entry name" value="WD40_repeat_CS"/>
</dbReference>
<evidence type="ECO:0000256" key="9">
    <source>
        <dbReference type="ARBA" id="ARBA00023212"/>
    </source>
</evidence>
<gene>
    <name evidence="11" type="primary">PAC1</name>
    <name evidence="11" type="synonym">LIS1</name>
    <name evidence="14" type="ORF">TRICI_003241</name>
</gene>
<dbReference type="SUPFAM" id="SSF50978">
    <property type="entry name" value="WD40 repeat-like"/>
    <property type="match status" value="1"/>
</dbReference>
<dbReference type="GO" id="GO:0005875">
    <property type="term" value="C:microtubule associated complex"/>
    <property type="evidence" value="ECO:0007669"/>
    <property type="project" value="UniProtKB-UniRule"/>
</dbReference>
<keyword evidence="5 11" id="KW-0493">Microtubule</keyword>
<keyword evidence="9 11" id="KW-0206">Cytoskeleton</keyword>
<dbReference type="SUPFAM" id="SSF109925">
    <property type="entry name" value="Lissencephaly-1 protein (Lis-1, PAF-AH alpha) N-terminal domain"/>
    <property type="match status" value="1"/>
</dbReference>
<evidence type="ECO:0000256" key="5">
    <source>
        <dbReference type="ARBA" id="ARBA00022701"/>
    </source>
</evidence>
<reference evidence="14" key="1">
    <citation type="journal article" date="2019" name="G3 (Bethesda)">
        <title>Genome Assemblies of Two Rare Opportunistic Yeast Pathogens: Diutina rugosa (syn. Candida rugosa) and Trichomonascus ciferrii (syn. Candida ciferrii).</title>
        <authorList>
            <person name="Mixao V."/>
            <person name="Saus E."/>
            <person name="Hansen A.P."/>
            <person name="Lass-Florl C."/>
            <person name="Gabaldon T."/>
        </authorList>
    </citation>
    <scope>NUCLEOTIDE SEQUENCE</scope>
    <source>
        <strain evidence="14">CBS 4856</strain>
    </source>
</reference>
<dbReference type="GO" id="GO:0051301">
    <property type="term" value="P:cell division"/>
    <property type="evidence" value="ECO:0007669"/>
    <property type="project" value="UniProtKB-KW"/>
</dbReference>
<dbReference type="PROSITE" id="PS50294">
    <property type="entry name" value="WD_REPEATS_REGION"/>
    <property type="match status" value="4"/>
</dbReference>
<dbReference type="HAMAP" id="MF_03141">
    <property type="entry name" value="lis1"/>
    <property type="match status" value="1"/>
</dbReference>
<evidence type="ECO:0000256" key="12">
    <source>
        <dbReference type="PROSITE-ProRule" id="PRU00221"/>
    </source>
</evidence>
<dbReference type="Pfam" id="PF00400">
    <property type="entry name" value="WD40"/>
    <property type="match status" value="6"/>
</dbReference>
<feature type="repeat" description="WD" evidence="12">
    <location>
        <begin position="349"/>
        <end position="383"/>
    </location>
</feature>
<evidence type="ECO:0000256" key="8">
    <source>
        <dbReference type="ARBA" id="ARBA00023054"/>
    </source>
</evidence>
<organism evidence="14 15">
    <name type="scientific">Trichomonascus ciferrii</name>
    <dbReference type="NCBI Taxonomy" id="44093"/>
    <lineage>
        <taxon>Eukaryota</taxon>
        <taxon>Fungi</taxon>
        <taxon>Dikarya</taxon>
        <taxon>Ascomycota</taxon>
        <taxon>Saccharomycotina</taxon>
        <taxon>Dipodascomycetes</taxon>
        <taxon>Dipodascales</taxon>
        <taxon>Trichomonascaceae</taxon>
        <taxon>Trichomonascus</taxon>
        <taxon>Trichomonascus ciferrii complex</taxon>
    </lineage>
</organism>
<dbReference type="PIRSF" id="PIRSF037647">
    <property type="entry name" value="Dynein_regulator_Lis1"/>
    <property type="match status" value="1"/>
</dbReference>
<dbReference type="InterPro" id="IPR036322">
    <property type="entry name" value="WD40_repeat_dom_sf"/>
</dbReference>
<dbReference type="PROSITE" id="PS00678">
    <property type="entry name" value="WD_REPEATS_1"/>
    <property type="match status" value="1"/>
</dbReference>
<accession>A0A642V492</accession>
<dbReference type="InterPro" id="IPR020472">
    <property type="entry name" value="WD40_PAC1"/>
</dbReference>
<dbReference type="InterPro" id="IPR017252">
    <property type="entry name" value="Dynein_regulator_LIS1"/>
</dbReference>
<dbReference type="Gene3D" id="1.20.960.30">
    <property type="match status" value="1"/>
</dbReference>
<dbReference type="SMART" id="SM00320">
    <property type="entry name" value="WD40"/>
    <property type="match status" value="7"/>
</dbReference>
<evidence type="ECO:0000256" key="11">
    <source>
        <dbReference type="HAMAP-Rule" id="MF_03141"/>
    </source>
</evidence>
<evidence type="ECO:0000256" key="3">
    <source>
        <dbReference type="ARBA" id="ARBA00022574"/>
    </source>
</evidence>
<dbReference type="PANTHER" id="PTHR44129">
    <property type="entry name" value="WD REPEAT-CONTAINING PROTEIN POP1"/>
    <property type="match status" value="1"/>
</dbReference>
<dbReference type="AlphaFoldDB" id="A0A642V492"/>
<comment type="caution">
    <text evidence="14">The sequence shown here is derived from an EMBL/GenBank/DDBJ whole genome shotgun (WGS) entry which is preliminary data.</text>
</comment>
<name>A0A642V492_9ASCO</name>